<feature type="non-terminal residue" evidence="2">
    <location>
        <position position="135"/>
    </location>
</feature>
<proteinExistence type="predicted"/>
<sequence length="135" mass="15564">MQIRARQPKEEMGPRTSAGSRIRGRYEVIMASHSQQHGGGSSAAQTHSGLPKEVTEAYTFWFQGGFNDHTRYKRKGLLWAFGLDWWIISKLRKEFRKSLQTWNNPSFFERVTWNNPSQSPLSNQKSSGSFGIKER</sequence>
<dbReference type="EMBL" id="KI393256">
    <property type="protein sequence ID" value="ERN08712.1"/>
    <property type="molecule type" value="Genomic_DNA"/>
</dbReference>
<evidence type="ECO:0000256" key="1">
    <source>
        <dbReference type="SAM" id="MobiDB-lite"/>
    </source>
</evidence>
<reference evidence="3" key="1">
    <citation type="journal article" date="2013" name="Science">
        <title>The Amborella genome and the evolution of flowering plants.</title>
        <authorList>
            <consortium name="Amborella Genome Project"/>
        </authorList>
    </citation>
    <scope>NUCLEOTIDE SEQUENCE [LARGE SCALE GENOMIC DNA]</scope>
</reference>
<feature type="region of interest" description="Disordered" evidence="1">
    <location>
        <begin position="113"/>
        <end position="135"/>
    </location>
</feature>
<feature type="compositionally biased region" description="Polar residues" evidence="1">
    <location>
        <begin position="113"/>
        <end position="129"/>
    </location>
</feature>
<protein>
    <submittedName>
        <fullName evidence="2">Uncharacterized protein</fullName>
    </submittedName>
</protein>
<organism evidence="2 3">
    <name type="scientific">Amborella trichopoda</name>
    <dbReference type="NCBI Taxonomy" id="13333"/>
    <lineage>
        <taxon>Eukaryota</taxon>
        <taxon>Viridiplantae</taxon>
        <taxon>Streptophyta</taxon>
        <taxon>Embryophyta</taxon>
        <taxon>Tracheophyta</taxon>
        <taxon>Spermatophyta</taxon>
        <taxon>Magnoliopsida</taxon>
        <taxon>Amborellales</taxon>
        <taxon>Amborellaceae</taxon>
        <taxon>Amborella</taxon>
    </lineage>
</organism>
<name>W1PFG0_AMBTC</name>
<gene>
    <name evidence="2" type="ORF">AMTR_s00017p00234190</name>
</gene>
<keyword evidence="3" id="KW-1185">Reference proteome</keyword>
<evidence type="ECO:0000313" key="3">
    <source>
        <dbReference type="Proteomes" id="UP000017836"/>
    </source>
</evidence>
<evidence type="ECO:0000313" key="2">
    <source>
        <dbReference type="EMBL" id="ERN08712.1"/>
    </source>
</evidence>
<dbReference type="Gramene" id="ERN08712">
    <property type="protein sequence ID" value="ERN08712"/>
    <property type="gene ID" value="AMTR_s00017p00234190"/>
</dbReference>
<dbReference type="Proteomes" id="UP000017836">
    <property type="component" value="Unassembled WGS sequence"/>
</dbReference>
<dbReference type="HOGENOM" id="CLU_1891084_0_0_1"/>
<accession>W1PFG0</accession>
<dbReference type="AlphaFoldDB" id="W1PFG0"/>